<feature type="compositionally biased region" description="Basic and acidic residues" evidence="1">
    <location>
        <begin position="1"/>
        <end position="20"/>
    </location>
</feature>
<keyword evidence="2" id="KW-0472">Membrane</keyword>
<feature type="domain" description="DUF4190" evidence="3">
    <location>
        <begin position="224"/>
        <end position="280"/>
    </location>
</feature>
<dbReference type="InterPro" id="IPR025241">
    <property type="entry name" value="DUF4190"/>
</dbReference>
<dbReference type="RefSeq" id="WP_344552296.1">
    <property type="nucleotide sequence ID" value="NZ_BAAANS010000015.1"/>
</dbReference>
<evidence type="ECO:0000259" key="3">
    <source>
        <dbReference type="Pfam" id="PF13828"/>
    </source>
</evidence>
<feature type="region of interest" description="Disordered" evidence="1">
    <location>
        <begin position="129"/>
        <end position="201"/>
    </location>
</feature>
<dbReference type="EMBL" id="BAAANS010000015">
    <property type="protein sequence ID" value="GAA2097385.1"/>
    <property type="molecule type" value="Genomic_DNA"/>
</dbReference>
<feature type="compositionally biased region" description="Low complexity" evidence="1">
    <location>
        <begin position="134"/>
        <end position="179"/>
    </location>
</feature>
<feature type="compositionally biased region" description="Low complexity" evidence="1">
    <location>
        <begin position="88"/>
        <end position="97"/>
    </location>
</feature>
<dbReference type="Pfam" id="PF13828">
    <property type="entry name" value="DUF4190"/>
    <property type="match status" value="1"/>
</dbReference>
<comment type="caution">
    <text evidence="5">The sequence shown here is derived from an EMBL/GenBank/DDBJ whole genome shotgun (WGS) entry which is preliminary data.</text>
</comment>
<protein>
    <recommendedName>
        <fullName evidence="7">Regulator of septum formation</fullName>
    </recommendedName>
</protein>
<evidence type="ECO:0000256" key="2">
    <source>
        <dbReference type="SAM" id="Phobius"/>
    </source>
</evidence>
<keyword evidence="2" id="KW-1133">Transmembrane helix</keyword>
<feature type="transmembrane region" description="Helical" evidence="2">
    <location>
        <begin position="224"/>
        <end position="250"/>
    </location>
</feature>
<keyword evidence="6" id="KW-1185">Reference proteome</keyword>
<dbReference type="InterPro" id="IPR026004">
    <property type="entry name" value="Septum_form"/>
</dbReference>
<keyword evidence="2" id="KW-0812">Transmembrane</keyword>
<evidence type="ECO:0000259" key="4">
    <source>
        <dbReference type="Pfam" id="PF13845"/>
    </source>
</evidence>
<feature type="transmembrane region" description="Helical" evidence="2">
    <location>
        <begin position="262"/>
        <end position="283"/>
    </location>
</feature>
<evidence type="ECO:0000256" key="1">
    <source>
        <dbReference type="SAM" id="MobiDB-lite"/>
    </source>
</evidence>
<evidence type="ECO:0008006" key="7">
    <source>
        <dbReference type="Google" id="ProtNLM"/>
    </source>
</evidence>
<evidence type="ECO:0000313" key="6">
    <source>
        <dbReference type="Proteomes" id="UP001500897"/>
    </source>
</evidence>
<dbReference type="Pfam" id="PF13845">
    <property type="entry name" value="Septum_form"/>
    <property type="match status" value="1"/>
</dbReference>
<gene>
    <name evidence="5" type="ORF">GCM10009759_27500</name>
</gene>
<evidence type="ECO:0000313" key="5">
    <source>
        <dbReference type="EMBL" id="GAA2097385.1"/>
    </source>
</evidence>
<name>A0ABP5IB77_9ACTN</name>
<feature type="region of interest" description="Disordered" evidence="1">
    <location>
        <begin position="1"/>
        <end position="111"/>
    </location>
</feature>
<feature type="compositionally biased region" description="Pro residues" evidence="1">
    <location>
        <begin position="98"/>
        <end position="110"/>
    </location>
</feature>
<dbReference type="Proteomes" id="UP001500897">
    <property type="component" value="Unassembled WGS sequence"/>
</dbReference>
<reference evidence="6" key="1">
    <citation type="journal article" date="2019" name="Int. J. Syst. Evol. Microbiol.">
        <title>The Global Catalogue of Microorganisms (GCM) 10K type strain sequencing project: providing services to taxonomists for standard genome sequencing and annotation.</title>
        <authorList>
            <consortium name="The Broad Institute Genomics Platform"/>
            <consortium name="The Broad Institute Genome Sequencing Center for Infectious Disease"/>
            <person name="Wu L."/>
            <person name="Ma J."/>
        </authorList>
    </citation>
    <scope>NUCLEOTIDE SEQUENCE [LARGE SCALE GENOMIC DNA]</scope>
    <source>
        <strain evidence="6">JCM 14559</strain>
    </source>
</reference>
<accession>A0ABP5IB77</accession>
<sequence>MPFDQERPGNDGPDGARDDAPAAPPALSLEKPAPAPVPAPAAVSFAKPGISGGDDSGRAADGTDTDPRIGTDGDTGSGTDGDGDTDAARPAAQEAPAAPAPAPTAAPAPAPTTVEAAVPAPVTVPAPAAPEGPAPAAVPAAANPWAAPTGATPPGAPQAPGAAQAPAGPATAANPWAPTGFHQPWGNGTAPPPQQGAPQYPGQYGMPGYPVYQQPSRAGYTNGLAIATLVVSFLCYLGILAIGLGVAALVQIKRTGERGKGLAVSGIVIGAVWLLLLVLAIVGNTVYFHTDTRGGSSGSSGGLAPDSALRLNAGDCADLRFDTAVKKSDCSLPHNAEAFWSSVSTTTGGYPGARKLEEEAKQLCSQHVDQYVMDLWSIPDTTGMPASYPDRETWNEVGGRQIVCYLKSSKPTTGSLRKDRSNLTSDQVQFLEATNQLDRLWVDEPDEDLDVADDPEAFRAWARKLAAGADAQSSALGTAHWRGVDQATVSRLVQETAVASQHFRAAAVAQDSGTVEDELSTGYQHLGEEYIIDLRRALELTTLDEEPGKPSSGQAV</sequence>
<organism evidence="5 6">
    <name type="scientific">Kitasatospora saccharophila</name>
    <dbReference type="NCBI Taxonomy" id="407973"/>
    <lineage>
        <taxon>Bacteria</taxon>
        <taxon>Bacillati</taxon>
        <taxon>Actinomycetota</taxon>
        <taxon>Actinomycetes</taxon>
        <taxon>Kitasatosporales</taxon>
        <taxon>Streptomycetaceae</taxon>
        <taxon>Kitasatospora</taxon>
    </lineage>
</organism>
<proteinExistence type="predicted"/>
<feature type="domain" description="Septum formation-related" evidence="4">
    <location>
        <begin position="313"/>
        <end position="430"/>
    </location>
</feature>